<evidence type="ECO:0000313" key="2">
    <source>
        <dbReference type="EMBL" id="MBU2667202.1"/>
    </source>
</evidence>
<name>A0ABS5YUR9_9ACTN</name>
<comment type="caution">
    <text evidence="2">The sequence shown here is derived from an EMBL/GenBank/DDBJ whole genome shotgun (WGS) entry which is preliminary data.</text>
</comment>
<protein>
    <submittedName>
        <fullName evidence="2">SDR family oxidoreductase</fullName>
    </submittedName>
</protein>
<organism evidence="2 3">
    <name type="scientific">Paractinoplanes bogorensis</name>
    <dbReference type="NCBI Taxonomy" id="1610840"/>
    <lineage>
        <taxon>Bacteria</taxon>
        <taxon>Bacillati</taxon>
        <taxon>Actinomycetota</taxon>
        <taxon>Actinomycetes</taxon>
        <taxon>Micromonosporales</taxon>
        <taxon>Micromonosporaceae</taxon>
        <taxon>Paractinoplanes</taxon>
    </lineage>
</organism>
<dbReference type="Pfam" id="PF13561">
    <property type="entry name" value="adh_short_C2"/>
    <property type="match status" value="1"/>
</dbReference>
<dbReference type="PANTHER" id="PTHR43943:SF2">
    <property type="entry name" value="DEHYDROGENASE_REDUCTASE 4"/>
    <property type="match status" value="1"/>
</dbReference>
<dbReference type="SUPFAM" id="SSF51735">
    <property type="entry name" value="NAD(P)-binding Rossmann-fold domains"/>
    <property type="match status" value="1"/>
</dbReference>
<dbReference type="PRINTS" id="PR00080">
    <property type="entry name" value="SDRFAMILY"/>
</dbReference>
<dbReference type="EMBL" id="JAHKKG010000008">
    <property type="protein sequence ID" value="MBU2667202.1"/>
    <property type="molecule type" value="Genomic_DNA"/>
</dbReference>
<evidence type="ECO:0000313" key="3">
    <source>
        <dbReference type="Proteomes" id="UP001519654"/>
    </source>
</evidence>
<keyword evidence="3" id="KW-1185">Reference proteome</keyword>
<dbReference type="PANTHER" id="PTHR43943">
    <property type="entry name" value="DEHYDROGENASE/REDUCTASE (SDR FAMILY) MEMBER 4"/>
    <property type="match status" value="1"/>
</dbReference>
<gene>
    <name evidence="2" type="ORF">KOI35_27205</name>
</gene>
<dbReference type="PROSITE" id="PS00061">
    <property type="entry name" value="ADH_SHORT"/>
    <property type="match status" value="1"/>
</dbReference>
<dbReference type="Proteomes" id="UP001519654">
    <property type="component" value="Unassembled WGS sequence"/>
</dbReference>
<comment type="similarity">
    <text evidence="1">Belongs to the short-chain dehydrogenases/reductases (SDR) family.</text>
</comment>
<dbReference type="InterPro" id="IPR020904">
    <property type="entry name" value="Sc_DH/Rdtase_CS"/>
</dbReference>
<dbReference type="PRINTS" id="PR00081">
    <property type="entry name" value="GDHRDH"/>
</dbReference>
<sequence>MSGRFAGRTAVVTGASRGIGLAVARRIVDEGGRVCVTARKPDALAEAVERLGPNAIGIAGAADDAGHREEVIRTVTDRFGPPGVLVNNTGINPAYGGLFEADPGAVRKIFEVNVLAALAWVGAARQVWKPGAAVVNVASVAGLRPAEKLGAYGASKAALIHLTQQLAAELAPDVRVNAVAPAVVRTRFAGAMFDGREDEVVAGYPLGRLGTPEDVAAAVAFLASDDAAWITGQVLTLDGGRTLNGGV</sequence>
<dbReference type="InterPro" id="IPR036291">
    <property type="entry name" value="NAD(P)-bd_dom_sf"/>
</dbReference>
<reference evidence="2 3" key="1">
    <citation type="submission" date="2021-06" db="EMBL/GenBank/DDBJ databases">
        <title>Actinoplanes lichenicola sp. nov., and Actinoplanes ovalisporus sp. nov., isolated from lichen in Thailand.</title>
        <authorList>
            <person name="Saeng-In P."/>
            <person name="Kanchanasin P."/>
            <person name="Yuki M."/>
            <person name="Kudo T."/>
            <person name="Ohkuma M."/>
            <person name="Phongsopitanun W."/>
            <person name="Tanasupawat S."/>
        </authorList>
    </citation>
    <scope>NUCLEOTIDE SEQUENCE [LARGE SCALE GENOMIC DNA]</scope>
    <source>
        <strain evidence="2 3">NBRC 110975</strain>
    </source>
</reference>
<dbReference type="Gene3D" id="3.40.50.720">
    <property type="entry name" value="NAD(P)-binding Rossmann-like Domain"/>
    <property type="match status" value="1"/>
</dbReference>
<proteinExistence type="inferred from homology"/>
<dbReference type="RefSeq" id="WP_215791453.1">
    <property type="nucleotide sequence ID" value="NZ_JAHKKG010000008.1"/>
</dbReference>
<accession>A0ABS5YUR9</accession>
<dbReference type="CDD" id="cd05233">
    <property type="entry name" value="SDR_c"/>
    <property type="match status" value="1"/>
</dbReference>
<dbReference type="InterPro" id="IPR002347">
    <property type="entry name" value="SDR_fam"/>
</dbReference>
<evidence type="ECO:0000256" key="1">
    <source>
        <dbReference type="ARBA" id="ARBA00006484"/>
    </source>
</evidence>
<dbReference type="NCBIfam" id="NF005559">
    <property type="entry name" value="PRK07231.1"/>
    <property type="match status" value="1"/>
</dbReference>